<dbReference type="Gene3D" id="2.30.30.1040">
    <property type="match status" value="1"/>
</dbReference>
<reference evidence="10 11" key="1">
    <citation type="submission" date="2020-02" db="EMBL/GenBank/DDBJ databases">
        <authorList>
            <person name="Ma Q."/>
            <person name="Huang Y."/>
            <person name="Song X."/>
            <person name="Pei D."/>
        </authorList>
    </citation>
    <scope>NUCLEOTIDE SEQUENCE [LARGE SCALE GENOMIC DNA]</scope>
    <source>
        <strain evidence="10">Sxm20200214</strain>
        <tissue evidence="10">Leaf</tissue>
    </source>
</reference>
<comment type="subunit">
    <text evidence="8">Homodimers and heterodimers.</text>
</comment>
<sequence>MITLSLPSANGGTKILLSNPLIPSLRLWVNKETDEVYTQVTLLPLQEFSMLNEEGKEVRQERNGSSSVKRTTPHMFCKTLTASDTSTHGGFSVPRRAAEDCFPPLDYKQQRPSHELIAKDLHGVEWKFRHIYRGQPRRHLLPTGWSIFVSQKNLVSGDAVLFLRDEDGELRLGVRRSARPRNGLPDSVTEKNSCSNILSLVANAVNTKSMFHVFYSPRATHAEFVIPYEKYITSIRKPISIGTRFRMRFEMGDSPERRCAGVVTGVCDLDPYRWLNSKWRCLLVRWDEAFMSDH</sequence>
<dbReference type="Proteomes" id="UP000886595">
    <property type="component" value="Unassembled WGS sequence"/>
</dbReference>
<dbReference type="PANTHER" id="PTHR31384:SF102">
    <property type="entry name" value="AUXIN RESPONSE FACTOR 4"/>
    <property type="match status" value="1"/>
</dbReference>
<dbReference type="AlphaFoldDB" id="A0A8X7UIX0"/>
<evidence type="ECO:0000256" key="2">
    <source>
        <dbReference type="ARBA" id="ARBA00007853"/>
    </source>
</evidence>
<evidence type="ECO:0000313" key="10">
    <source>
        <dbReference type="EMBL" id="KAG2280214.1"/>
    </source>
</evidence>
<dbReference type="SMART" id="SM01019">
    <property type="entry name" value="B3"/>
    <property type="match status" value="1"/>
</dbReference>
<comment type="subcellular location">
    <subcellularLocation>
        <location evidence="1 8">Nucleus</location>
    </subcellularLocation>
</comment>
<evidence type="ECO:0000256" key="7">
    <source>
        <dbReference type="ARBA" id="ARBA00023294"/>
    </source>
</evidence>
<dbReference type="SUPFAM" id="SSF101936">
    <property type="entry name" value="DNA-binding pseudobarrel domain"/>
    <property type="match status" value="1"/>
</dbReference>
<proteinExistence type="inferred from homology"/>
<dbReference type="Pfam" id="PF02362">
    <property type="entry name" value="B3"/>
    <property type="match status" value="1"/>
</dbReference>
<evidence type="ECO:0000256" key="4">
    <source>
        <dbReference type="ARBA" id="ARBA00023125"/>
    </source>
</evidence>
<dbReference type="EMBL" id="JAAMPC010000011">
    <property type="protein sequence ID" value="KAG2280214.1"/>
    <property type="molecule type" value="Genomic_DNA"/>
</dbReference>
<dbReference type="PANTHER" id="PTHR31384">
    <property type="entry name" value="AUXIN RESPONSE FACTOR 4-RELATED"/>
    <property type="match status" value="1"/>
</dbReference>
<comment type="function">
    <text evidence="8">Auxin response factors (ARFs) are transcriptional factors that bind specifically to the DNA sequence 5'-TGTCTC-3' found in the auxin-responsive promoter elements (AuxREs).</text>
</comment>
<evidence type="ECO:0000256" key="1">
    <source>
        <dbReference type="ARBA" id="ARBA00004123"/>
    </source>
</evidence>
<dbReference type="CDD" id="cd10017">
    <property type="entry name" value="B3_DNA"/>
    <property type="match status" value="1"/>
</dbReference>
<keyword evidence="11" id="KW-1185">Reference proteome</keyword>
<dbReference type="InterPro" id="IPR010525">
    <property type="entry name" value="ARF_dom"/>
</dbReference>
<dbReference type="GO" id="GO:0003677">
    <property type="term" value="F:DNA binding"/>
    <property type="evidence" value="ECO:0007669"/>
    <property type="project" value="UniProtKB-KW"/>
</dbReference>
<keyword evidence="3 8" id="KW-0805">Transcription regulation</keyword>
<keyword evidence="5 8" id="KW-0804">Transcription</keyword>
<evidence type="ECO:0000256" key="3">
    <source>
        <dbReference type="ARBA" id="ARBA00023015"/>
    </source>
</evidence>
<dbReference type="InterPro" id="IPR003340">
    <property type="entry name" value="B3_DNA-bd"/>
</dbReference>
<dbReference type="OrthoDB" id="2016915at2759"/>
<organism evidence="10 11">
    <name type="scientific">Brassica carinata</name>
    <name type="common">Ethiopian mustard</name>
    <name type="synonym">Abyssinian cabbage</name>
    <dbReference type="NCBI Taxonomy" id="52824"/>
    <lineage>
        <taxon>Eukaryota</taxon>
        <taxon>Viridiplantae</taxon>
        <taxon>Streptophyta</taxon>
        <taxon>Embryophyta</taxon>
        <taxon>Tracheophyta</taxon>
        <taxon>Spermatophyta</taxon>
        <taxon>Magnoliopsida</taxon>
        <taxon>eudicotyledons</taxon>
        <taxon>Gunneridae</taxon>
        <taxon>Pentapetalae</taxon>
        <taxon>rosids</taxon>
        <taxon>malvids</taxon>
        <taxon>Brassicales</taxon>
        <taxon>Brassicaceae</taxon>
        <taxon>Brassiceae</taxon>
        <taxon>Brassica</taxon>
    </lineage>
</organism>
<gene>
    <name evidence="10" type="ORF">Bca52824_051434</name>
</gene>
<keyword evidence="7 8" id="KW-0927">Auxin signaling pathway</keyword>
<dbReference type="FunFam" id="2.30.30.1040:FF:000001">
    <property type="entry name" value="Auxin response factor"/>
    <property type="match status" value="1"/>
</dbReference>
<comment type="similarity">
    <text evidence="2 8">Belongs to the ARF family.</text>
</comment>
<dbReference type="FunFam" id="2.40.330.10:FF:000001">
    <property type="entry name" value="Auxin response factor"/>
    <property type="match status" value="1"/>
</dbReference>
<protein>
    <recommendedName>
        <fullName evidence="8">Auxin response factor</fullName>
    </recommendedName>
</protein>
<evidence type="ECO:0000259" key="9">
    <source>
        <dbReference type="PROSITE" id="PS50863"/>
    </source>
</evidence>
<dbReference type="GO" id="GO:0009734">
    <property type="term" value="P:auxin-activated signaling pathway"/>
    <property type="evidence" value="ECO:0007669"/>
    <property type="project" value="UniProtKB-KW"/>
</dbReference>
<evidence type="ECO:0000256" key="6">
    <source>
        <dbReference type="ARBA" id="ARBA00023242"/>
    </source>
</evidence>
<dbReference type="Gene3D" id="2.40.330.10">
    <property type="entry name" value="DNA-binding pseudobarrel domain"/>
    <property type="match status" value="1"/>
</dbReference>
<keyword evidence="4 8" id="KW-0238">DNA-binding</keyword>
<evidence type="ECO:0000313" key="11">
    <source>
        <dbReference type="Proteomes" id="UP000886595"/>
    </source>
</evidence>
<accession>A0A8X7UIX0</accession>
<keyword evidence="6 8" id="KW-0539">Nucleus</keyword>
<dbReference type="GO" id="GO:0006355">
    <property type="term" value="P:regulation of DNA-templated transcription"/>
    <property type="evidence" value="ECO:0007669"/>
    <property type="project" value="InterPro"/>
</dbReference>
<evidence type="ECO:0000256" key="8">
    <source>
        <dbReference type="RuleBase" id="RU004561"/>
    </source>
</evidence>
<dbReference type="PROSITE" id="PS50863">
    <property type="entry name" value="B3"/>
    <property type="match status" value="1"/>
</dbReference>
<evidence type="ECO:0000256" key="5">
    <source>
        <dbReference type="ARBA" id="ARBA00023163"/>
    </source>
</evidence>
<feature type="domain" description="TF-B3" evidence="9">
    <location>
        <begin position="76"/>
        <end position="178"/>
    </location>
</feature>
<dbReference type="InterPro" id="IPR015300">
    <property type="entry name" value="DNA-bd_pseudobarrel_sf"/>
</dbReference>
<dbReference type="Pfam" id="PF06507">
    <property type="entry name" value="ARF_AD"/>
    <property type="match status" value="1"/>
</dbReference>
<name>A0A8X7UIX0_BRACI</name>
<dbReference type="InterPro" id="IPR044835">
    <property type="entry name" value="ARF_plant"/>
</dbReference>
<dbReference type="GO" id="GO:0005634">
    <property type="term" value="C:nucleus"/>
    <property type="evidence" value="ECO:0007669"/>
    <property type="project" value="UniProtKB-SubCell"/>
</dbReference>
<comment type="caution">
    <text evidence="10">The sequence shown here is derived from an EMBL/GenBank/DDBJ whole genome shotgun (WGS) entry which is preliminary data.</text>
</comment>